<dbReference type="Pfam" id="PF00069">
    <property type="entry name" value="Pkinase"/>
    <property type="match status" value="1"/>
</dbReference>
<dbReference type="EC" id="2.7.11.1" evidence="1"/>
<evidence type="ECO:0000313" key="8">
    <source>
        <dbReference type="Proteomes" id="UP001178507"/>
    </source>
</evidence>
<evidence type="ECO:0000313" key="7">
    <source>
        <dbReference type="EMBL" id="CAJ1406803.1"/>
    </source>
</evidence>
<evidence type="ECO:0000256" key="4">
    <source>
        <dbReference type="ARBA" id="ARBA00022777"/>
    </source>
</evidence>
<dbReference type="Proteomes" id="UP001178507">
    <property type="component" value="Unassembled WGS sequence"/>
</dbReference>
<dbReference type="GO" id="GO:0005524">
    <property type="term" value="F:ATP binding"/>
    <property type="evidence" value="ECO:0007669"/>
    <property type="project" value="UniProtKB-KW"/>
</dbReference>
<gene>
    <name evidence="7" type="ORF">EVOR1521_LOCUS28664</name>
</gene>
<protein>
    <recommendedName>
        <fullName evidence="1">non-specific serine/threonine protein kinase</fullName>
        <ecNumber evidence="1">2.7.11.1</ecNumber>
    </recommendedName>
</protein>
<keyword evidence="8" id="KW-1185">Reference proteome</keyword>
<proteinExistence type="predicted"/>
<dbReference type="PANTHER" id="PTHR43671">
    <property type="entry name" value="SERINE/THREONINE-PROTEIN KINASE NEK"/>
    <property type="match status" value="1"/>
</dbReference>
<dbReference type="AlphaFoldDB" id="A0AA36JIE4"/>
<dbReference type="SMART" id="SM00220">
    <property type="entry name" value="S_TKc"/>
    <property type="match status" value="1"/>
</dbReference>
<keyword evidence="5" id="KW-0067">ATP-binding</keyword>
<keyword evidence="2" id="KW-0808">Transferase</keyword>
<organism evidence="7 8">
    <name type="scientific">Effrenium voratum</name>
    <dbReference type="NCBI Taxonomy" id="2562239"/>
    <lineage>
        <taxon>Eukaryota</taxon>
        <taxon>Sar</taxon>
        <taxon>Alveolata</taxon>
        <taxon>Dinophyceae</taxon>
        <taxon>Suessiales</taxon>
        <taxon>Symbiodiniaceae</taxon>
        <taxon>Effrenium</taxon>
    </lineage>
</organism>
<dbReference type="Gene3D" id="1.10.510.10">
    <property type="entry name" value="Transferase(Phosphotransferase) domain 1"/>
    <property type="match status" value="1"/>
</dbReference>
<dbReference type="PANTHER" id="PTHR43671:SF13">
    <property type="entry name" value="SERINE_THREONINE-PROTEIN KINASE NEK2"/>
    <property type="match status" value="1"/>
</dbReference>
<dbReference type="SUPFAM" id="SSF56112">
    <property type="entry name" value="Protein kinase-like (PK-like)"/>
    <property type="match status" value="1"/>
</dbReference>
<accession>A0AA36JIE4</accession>
<evidence type="ECO:0000256" key="5">
    <source>
        <dbReference type="ARBA" id="ARBA00022840"/>
    </source>
</evidence>
<dbReference type="PROSITE" id="PS50011">
    <property type="entry name" value="PROTEIN_KINASE_DOM"/>
    <property type="match status" value="1"/>
</dbReference>
<dbReference type="InterPro" id="IPR011009">
    <property type="entry name" value="Kinase-like_dom_sf"/>
</dbReference>
<dbReference type="EMBL" id="CAUJNA010003647">
    <property type="protein sequence ID" value="CAJ1406803.1"/>
    <property type="molecule type" value="Genomic_DNA"/>
</dbReference>
<comment type="caution">
    <text evidence="7">The sequence shown here is derived from an EMBL/GenBank/DDBJ whole genome shotgun (WGS) entry which is preliminary data.</text>
</comment>
<feature type="domain" description="Protein kinase" evidence="6">
    <location>
        <begin position="1"/>
        <end position="218"/>
    </location>
</feature>
<reference evidence="7" key="1">
    <citation type="submission" date="2023-08" db="EMBL/GenBank/DDBJ databases">
        <authorList>
            <person name="Chen Y."/>
            <person name="Shah S."/>
            <person name="Dougan E. K."/>
            <person name="Thang M."/>
            <person name="Chan C."/>
        </authorList>
    </citation>
    <scope>NUCLEOTIDE SEQUENCE</scope>
</reference>
<dbReference type="InterPro" id="IPR000719">
    <property type="entry name" value="Prot_kinase_dom"/>
</dbReference>
<evidence type="ECO:0000256" key="3">
    <source>
        <dbReference type="ARBA" id="ARBA00022741"/>
    </source>
</evidence>
<keyword evidence="4" id="KW-0418">Kinase</keyword>
<keyword evidence="3" id="KW-0547">Nucleotide-binding</keyword>
<sequence>MAEAQLLQRLQHPNIVTCHDVRFDSARRCVWLALEFMDGGDLGNKIKGRRMNGQSPFDGFFLQRVLSAVGSALNYIHSQGVLHRDVKPPNILADRKMKKVKLADFGISKILEASGHAGTVLGTPAYMSPELVSGKPYGSAADAWALGACLYELAALQRPFDASNQLALVWQIVQHEPPPLPPDTPADLSSIIRGLLHKDPLQRLRLEDLGLDAEHSQVHSDSSPGSAYAPPPCPSWSEWSGAFAVPETDPSRAKVQVASDEKVPTPPVAPLDPMACEQLGTEGSDLEEVVLEDTPISPTTPRTRTEGMGTAFAERSPATPRRNWLSRLGRGLRYGVLGGNGREHTEQALVSAFTEELTE</sequence>
<evidence type="ECO:0000256" key="1">
    <source>
        <dbReference type="ARBA" id="ARBA00012513"/>
    </source>
</evidence>
<dbReference type="InterPro" id="IPR050660">
    <property type="entry name" value="NEK_Ser/Thr_kinase"/>
</dbReference>
<dbReference type="GO" id="GO:0004674">
    <property type="term" value="F:protein serine/threonine kinase activity"/>
    <property type="evidence" value="ECO:0007669"/>
    <property type="project" value="UniProtKB-EC"/>
</dbReference>
<name>A0AA36JIE4_9DINO</name>
<evidence type="ECO:0000256" key="2">
    <source>
        <dbReference type="ARBA" id="ARBA00022679"/>
    </source>
</evidence>
<evidence type="ECO:0000259" key="6">
    <source>
        <dbReference type="PROSITE" id="PS50011"/>
    </source>
</evidence>